<dbReference type="GeneID" id="54781295"/>
<feature type="transmembrane region" description="Helical" evidence="2">
    <location>
        <begin position="478"/>
        <end position="500"/>
    </location>
</feature>
<dbReference type="RefSeq" id="XP_034012496.1">
    <property type="nucleotide sequence ID" value="XM_034155318.1"/>
</dbReference>
<dbReference type="AlphaFoldDB" id="A0A642UP69"/>
<feature type="region of interest" description="Disordered" evidence="1">
    <location>
        <begin position="1"/>
        <end position="68"/>
    </location>
</feature>
<evidence type="ECO:0000313" key="3">
    <source>
        <dbReference type="EMBL" id="KAA8902748.1"/>
    </source>
</evidence>
<gene>
    <name evidence="3" type="ORF">DIURU_002644</name>
</gene>
<accession>A0A642UP69</accession>
<keyword evidence="2" id="KW-0472">Membrane</keyword>
<evidence type="ECO:0000256" key="2">
    <source>
        <dbReference type="SAM" id="Phobius"/>
    </source>
</evidence>
<comment type="caution">
    <text evidence="3">The sequence shown here is derived from an EMBL/GenBank/DDBJ whole genome shotgun (WGS) entry which is preliminary data.</text>
</comment>
<keyword evidence="2" id="KW-0812">Transmembrane</keyword>
<evidence type="ECO:0000256" key="1">
    <source>
        <dbReference type="SAM" id="MobiDB-lite"/>
    </source>
</evidence>
<dbReference type="VEuPathDB" id="FungiDB:DIURU_002644"/>
<keyword evidence="4" id="KW-1185">Reference proteome</keyword>
<feature type="compositionally biased region" description="Low complexity" evidence="1">
    <location>
        <begin position="733"/>
        <end position="742"/>
    </location>
</feature>
<sequence length="781" mass="85422">MNDATTTAASPPLATTIGAPRAAPIAPNSAHQANGTPDSHGPSLGRHDPDASTSTAHQSSSSSQSSNSPHDLIFLLSITRKLDAIVDGASDDGAASVNDAFLIGYTHLVNATTTYPVFDKIMTDLVNYLHSYNQHKESVIPVKVGLICGVCSLGFVINHQWERSVELFAKSWRLLVDQTVPNYNVSNNLLDQIDILTNLFVLAYVYLDHNISARGDVGVSQQVLLDYLDDISAIIVQNLGDDSTLVDLNLELFWGIYMLLSQNLVSSPPKCYGFVLDKPVVRGWHSLTDIMTQSSRSCLTPPPPSAKPAPDDYWRSIVVLTLKNELKKFASSEDYAIFQSKNSLHNSIILINKSFSVGWEGVPEGAASSGVSPRSSISHHPLESRSGPKLFALFKKNCIINAPPKFHELLNNYLLVPARFYHWELFAVTLNEINIDFPIHPHLGAALAHPESSAQQLHCSLYQFFNFRQHAVDINNNLSIISFPIIFLANFVNLGLFSLAHYHHNQLLRVNVVIFEWYVVSIKILLFMWQEPAVFDDNYILQSLVYLLLDNKQPLLSRIGAATPSASAPAASAAHEPFQFNHKWFCVLKLKLDAVFDTWLEFAQVAVDGQAVVALKRAVHAAVDNLVASEMARQAPPEWRVPSSSSTHAQTAANNQNAPHLSLTHLTDRRSNSITLGMLQHQPLGANGANGTGAGDNSPLLTNSGAAYNSFVRQGSASSSSSRHSSTVGLPQSRLSSSSSYSNYTPSLMPVAPGRDLVLPPILPKTTNESKEMKPLIPGRR</sequence>
<feature type="compositionally biased region" description="Low complexity" evidence="1">
    <location>
        <begin position="716"/>
        <end position="726"/>
    </location>
</feature>
<feature type="compositionally biased region" description="Low complexity" evidence="1">
    <location>
        <begin position="649"/>
        <end position="658"/>
    </location>
</feature>
<feature type="region of interest" description="Disordered" evidence="1">
    <location>
        <begin position="637"/>
        <end position="662"/>
    </location>
</feature>
<feature type="transmembrane region" description="Helical" evidence="2">
    <location>
        <begin position="507"/>
        <end position="529"/>
    </location>
</feature>
<name>A0A642UP69_DIURU</name>
<dbReference type="EMBL" id="SWFT01000082">
    <property type="protein sequence ID" value="KAA8902748.1"/>
    <property type="molecule type" value="Genomic_DNA"/>
</dbReference>
<evidence type="ECO:0000313" key="4">
    <source>
        <dbReference type="Proteomes" id="UP000449547"/>
    </source>
</evidence>
<dbReference type="Proteomes" id="UP000449547">
    <property type="component" value="Unassembled WGS sequence"/>
</dbReference>
<organism evidence="3 4">
    <name type="scientific">Diutina rugosa</name>
    <name type="common">Yeast</name>
    <name type="synonym">Candida rugosa</name>
    <dbReference type="NCBI Taxonomy" id="5481"/>
    <lineage>
        <taxon>Eukaryota</taxon>
        <taxon>Fungi</taxon>
        <taxon>Dikarya</taxon>
        <taxon>Ascomycota</taxon>
        <taxon>Saccharomycotina</taxon>
        <taxon>Pichiomycetes</taxon>
        <taxon>Debaryomycetaceae</taxon>
        <taxon>Diutina</taxon>
    </lineage>
</organism>
<keyword evidence="2" id="KW-1133">Transmembrane helix</keyword>
<dbReference type="OrthoDB" id="654211at2759"/>
<protein>
    <submittedName>
        <fullName evidence="3">Uncharacterized protein</fullName>
    </submittedName>
</protein>
<feature type="region of interest" description="Disordered" evidence="1">
    <location>
        <begin position="716"/>
        <end position="781"/>
    </location>
</feature>
<proteinExistence type="predicted"/>
<feature type="compositionally biased region" description="Low complexity" evidence="1">
    <location>
        <begin position="1"/>
        <end position="16"/>
    </location>
</feature>
<reference evidence="3 4" key="1">
    <citation type="submission" date="2019-07" db="EMBL/GenBank/DDBJ databases">
        <title>Genome assembly of two rare yeast pathogens: Diutina rugosa and Trichomonascus ciferrii.</title>
        <authorList>
            <person name="Mixao V."/>
            <person name="Saus E."/>
            <person name="Hansen A."/>
            <person name="Lass-Flor C."/>
            <person name="Gabaldon T."/>
        </authorList>
    </citation>
    <scope>NUCLEOTIDE SEQUENCE [LARGE SCALE GENOMIC DNA]</scope>
    <source>
        <strain evidence="3 4">CBS 613</strain>
    </source>
</reference>
<feature type="compositionally biased region" description="Low complexity" evidence="1">
    <location>
        <begin position="51"/>
        <end position="68"/>
    </location>
</feature>